<accession>A0A2I0TMA6</accession>
<evidence type="ECO:0000256" key="1">
    <source>
        <dbReference type="SAM" id="MobiDB-lite"/>
    </source>
</evidence>
<evidence type="ECO:0000313" key="2">
    <source>
        <dbReference type="EMBL" id="PKU34912.1"/>
    </source>
</evidence>
<keyword evidence="3" id="KW-1185">Reference proteome</keyword>
<reference evidence="3" key="1">
    <citation type="submission" date="2017-11" db="EMBL/GenBank/DDBJ databases">
        <authorList>
            <person name="Lima N.C."/>
            <person name="Parody-Merino A.M."/>
            <person name="Battley P.F."/>
            <person name="Fidler A.E."/>
            <person name="Prosdocimi F."/>
        </authorList>
    </citation>
    <scope>NUCLEOTIDE SEQUENCE [LARGE SCALE GENOMIC DNA]</scope>
</reference>
<feature type="region of interest" description="Disordered" evidence="1">
    <location>
        <begin position="71"/>
        <end position="121"/>
    </location>
</feature>
<reference evidence="3" key="2">
    <citation type="submission" date="2017-12" db="EMBL/GenBank/DDBJ databases">
        <title>Genome sequence of the Bar-tailed Godwit (Limosa lapponica baueri).</title>
        <authorList>
            <person name="Lima N.C.B."/>
            <person name="Parody-Merino A.M."/>
            <person name="Battley P.F."/>
            <person name="Fidler A.E."/>
            <person name="Prosdocimi F."/>
        </authorList>
    </citation>
    <scope>NUCLEOTIDE SEQUENCE [LARGE SCALE GENOMIC DNA]</scope>
</reference>
<dbReference type="Proteomes" id="UP000233556">
    <property type="component" value="Unassembled WGS sequence"/>
</dbReference>
<organism evidence="2 3">
    <name type="scientific">Limosa lapponica baueri</name>
    <dbReference type="NCBI Taxonomy" id="1758121"/>
    <lineage>
        <taxon>Eukaryota</taxon>
        <taxon>Metazoa</taxon>
        <taxon>Chordata</taxon>
        <taxon>Craniata</taxon>
        <taxon>Vertebrata</taxon>
        <taxon>Euteleostomi</taxon>
        <taxon>Archelosauria</taxon>
        <taxon>Archosauria</taxon>
        <taxon>Dinosauria</taxon>
        <taxon>Saurischia</taxon>
        <taxon>Theropoda</taxon>
        <taxon>Coelurosauria</taxon>
        <taxon>Aves</taxon>
        <taxon>Neognathae</taxon>
        <taxon>Neoaves</taxon>
        <taxon>Charadriiformes</taxon>
        <taxon>Scolopacidae</taxon>
        <taxon>Limosa</taxon>
    </lineage>
</organism>
<protein>
    <submittedName>
        <fullName evidence="2">Uncharacterized protein</fullName>
    </submittedName>
</protein>
<dbReference type="AlphaFoldDB" id="A0A2I0TMA6"/>
<gene>
    <name evidence="2" type="ORF">llap_14784</name>
</gene>
<feature type="compositionally biased region" description="Basic residues" evidence="1">
    <location>
        <begin position="80"/>
        <end position="111"/>
    </location>
</feature>
<name>A0A2I0TMA6_LIMLA</name>
<dbReference type="EMBL" id="KZ508699">
    <property type="protein sequence ID" value="PKU34912.1"/>
    <property type="molecule type" value="Genomic_DNA"/>
</dbReference>
<sequence>MPCDERQVESRRELYSSVEGTNSLQFWRLVSPVLKLILAAVTCHPNLKVSKCVVNGRRSFHVTMGDIASFNMGVGERKRKEGRKKERKKEKKKGRKEGKKKERKKMKKKERKQAFTITAST</sequence>
<proteinExistence type="predicted"/>
<evidence type="ECO:0000313" key="3">
    <source>
        <dbReference type="Proteomes" id="UP000233556"/>
    </source>
</evidence>